<dbReference type="PANTHER" id="PTHR11786">
    <property type="entry name" value="N-HYDROXYARYLAMINE O-ACETYLTRANSFERASE"/>
    <property type="match status" value="1"/>
</dbReference>
<reference evidence="2 3" key="1">
    <citation type="submission" date="2024-10" db="EMBL/GenBank/DDBJ databases">
        <title>Updated reference genomes for cyclostephanoid diatoms.</title>
        <authorList>
            <person name="Roberts W.R."/>
            <person name="Alverson A.J."/>
        </authorList>
    </citation>
    <scope>NUCLEOTIDE SEQUENCE [LARGE SCALE GENOMIC DNA]</scope>
    <source>
        <strain evidence="2 3">AJA276-08</strain>
    </source>
</reference>
<dbReference type="EMBL" id="JALLAZ020000722">
    <property type="protein sequence ID" value="KAL3788550.1"/>
    <property type="molecule type" value="Genomic_DNA"/>
</dbReference>
<name>A0ABD3PQT0_9STRA</name>
<dbReference type="Gene3D" id="3.30.2140.20">
    <property type="match status" value="1"/>
</dbReference>
<dbReference type="InterPro" id="IPR053710">
    <property type="entry name" value="Arylamine_NAT_domain_sf"/>
</dbReference>
<proteinExistence type="inferred from homology"/>
<evidence type="ECO:0000313" key="2">
    <source>
        <dbReference type="EMBL" id="KAL3788550.1"/>
    </source>
</evidence>
<dbReference type="SUPFAM" id="SSF54001">
    <property type="entry name" value="Cysteine proteinases"/>
    <property type="match status" value="1"/>
</dbReference>
<evidence type="ECO:0008006" key="4">
    <source>
        <dbReference type="Google" id="ProtNLM"/>
    </source>
</evidence>
<dbReference type="InterPro" id="IPR001447">
    <property type="entry name" value="Arylamine_N-AcTrfase"/>
</dbReference>
<sequence length="207" mass="23051">MALESIGFDVTPVLCRVRWGKAPDDDGPNTTYTHLALKVAMEDGSYLADVGFAGVNSVAPVRLGTRDEQSLPEGLFRIVDGTSPLPGYSVLQLMVKDEWRSVYTWRDDVFAPIVDQECSNWFSCTHPTTRFTNSFFACRVVGDQRHHILNGEYVIRTGHGVDSELENTLIANKDALLELLEGVFNIRLGEDDMEGPLGSIDRYLPKL</sequence>
<evidence type="ECO:0000313" key="3">
    <source>
        <dbReference type="Proteomes" id="UP001530315"/>
    </source>
</evidence>
<gene>
    <name evidence="2" type="ORF">ACHAW5_009396</name>
</gene>
<dbReference type="AlphaFoldDB" id="A0ABD3PQT0"/>
<dbReference type="PANTHER" id="PTHR11786:SF0">
    <property type="entry name" value="ARYLAMINE N-ACETYLTRANSFERASE 4-RELATED"/>
    <property type="match status" value="1"/>
</dbReference>
<dbReference type="InterPro" id="IPR038765">
    <property type="entry name" value="Papain-like_cys_pep_sf"/>
</dbReference>
<dbReference type="Pfam" id="PF00797">
    <property type="entry name" value="Acetyltransf_2"/>
    <property type="match status" value="1"/>
</dbReference>
<accession>A0ABD3PQT0</accession>
<protein>
    <recommendedName>
        <fullName evidence="4">Arylamine N-acetyltransferase</fullName>
    </recommendedName>
</protein>
<keyword evidence="3" id="KW-1185">Reference proteome</keyword>
<organism evidence="2 3">
    <name type="scientific">Stephanodiscus triporus</name>
    <dbReference type="NCBI Taxonomy" id="2934178"/>
    <lineage>
        <taxon>Eukaryota</taxon>
        <taxon>Sar</taxon>
        <taxon>Stramenopiles</taxon>
        <taxon>Ochrophyta</taxon>
        <taxon>Bacillariophyta</taxon>
        <taxon>Coscinodiscophyceae</taxon>
        <taxon>Thalassiosirophycidae</taxon>
        <taxon>Stephanodiscales</taxon>
        <taxon>Stephanodiscaceae</taxon>
        <taxon>Stephanodiscus</taxon>
    </lineage>
</organism>
<evidence type="ECO:0000256" key="1">
    <source>
        <dbReference type="ARBA" id="ARBA00006547"/>
    </source>
</evidence>
<comment type="caution">
    <text evidence="2">The sequence shown here is derived from an EMBL/GenBank/DDBJ whole genome shotgun (WGS) entry which is preliminary data.</text>
</comment>
<comment type="similarity">
    <text evidence="1">Belongs to the arylamine N-acetyltransferase family.</text>
</comment>
<dbReference type="Proteomes" id="UP001530315">
    <property type="component" value="Unassembled WGS sequence"/>
</dbReference>